<evidence type="ECO:0000313" key="1">
    <source>
        <dbReference type="EMBL" id="CAA7402962.1"/>
    </source>
</evidence>
<evidence type="ECO:0000313" key="2">
    <source>
        <dbReference type="Proteomes" id="UP000663760"/>
    </source>
</evidence>
<proteinExistence type="predicted"/>
<keyword evidence="2" id="KW-1185">Reference proteome</keyword>
<sequence>MEMTRTVAGKGKQPCFALSLSLSLTHASLLHKIGCGFLRLL</sequence>
<dbReference type="AlphaFoldDB" id="A0A7I8KZP4"/>
<name>A0A7I8KZP4_SPIIN</name>
<dbReference type="EMBL" id="LR746272">
    <property type="protein sequence ID" value="CAA7402962.1"/>
    <property type="molecule type" value="Genomic_DNA"/>
</dbReference>
<gene>
    <name evidence="1" type="ORF">SI8410_09013640</name>
</gene>
<organism evidence="1 2">
    <name type="scientific">Spirodela intermedia</name>
    <name type="common">Intermediate duckweed</name>
    <dbReference type="NCBI Taxonomy" id="51605"/>
    <lineage>
        <taxon>Eukaryota</taxon>
        <taxon>Viridiplantae</taxon>
        <taxon>Streptophyta</taxon>
        <taxon>Embryophyta</taxon>
        <taxon>Tracheophyta</taxon>
        <taxon>Spermatophyta</taxon>
        <taxon>Magnoliopsida</taxon>
        <taxon>Liliopsida</taxon>
        <taxon>Araceae</taxon>
        <taxon>Lemnoideae</taxon>
        <taxon>Spirodela</taxon>
    </lineage>
</organism>
<protein>
    <submittedName>
        <fullName evidence="1">Uncharacterized protein</fullName>
    </submittedName>
</protein>
<reference evidence="1" key="1">
    <citation type="submission" date="2020-02" db="EMBL/GenBank/DDBJ databases">
        <authorList>
            <person name="Scholz U."/>
            <person name="Mascher M."/>
            <person name="Fiebig A."/>
        </authorList>
    </citation>
    <scope>NUCLEOTIDE SEQUENCE</scope>
</reference>
<accession>A0A7I8KZP4</accession>
<dbReference type="Proteomes" id="UP000663760">
    <property type="component" value="Chromosome 9"/>
</dbReference>